<dbReference type="RefSeq" id="WP_354444074.1">
    <property type="nucleotide sequence ID" value="NZ_JBEPSH010000005.1"/>
</dbReference>
<gene>
    <name evidence="1" type="ORF">ABIE13_002685</name>
</gene>
<dbReference type="SUPFAM" id="SSF103642">
    <property type="entry name" value="Sec-C motif"/>
    <property type="match status" value="1"/>
</dbReference>
<proteinExistence type="predicted"/>
<dbReference type="Gene3D" id="3.10.450.50">
    <property type="match status" value="1"/>
</dbReference>
<comment type="caution">
    <text evidence="1">The sequence shown here is derived from an EMBL/GenBank/DDBJ whole genome shotgun (WGS) entry which is preliminary data.</text>
</comment>
<sequence>MTSSPTPDSANPSIDDDPTLATLEALDDVLAELSEHHELIPTWEFCEGALTALLCTRRQIPVGEFLSALLSIDADQVDAAEGFASEAQRTRFLMNWMARESQIRAALDAQVEALDDEQALDPAVMDMRGLIAAQPPEEGSNEDEEDEGVLPAFAYPWAMGFMSVVDIWEQDWEPPRDKAIASDMSDALDCIRALCEDDTASPALNLFDENGPPSVSEQRLEQFGEAVWAVYDLYAIAKSLGPRIDPVRNELKIGRNDLCSCGSGKKYKKCCGA</sequence>
<dbReference type="PANTHER" id="PTHR33747:SF1">
    <property type="entry name" value="ADENYLATE CYCLASE-ASSOCIATED CAP C-TERMINAL DOMAIN-CONTAINING PROTEIN"/>
    <property type="match status" value="1"/>
</dbReference>
<evidence type="ECO:0000313" key="2">
    <source>
        <dbReference type="Proteomes" id="UP001549320"/>
    </source>
</evidence>
<dbReference type="Proteomes" id="UP001549320">
    <property type="component" value="Unassembled WGS sequence"/>
</dbReference>
<dbReference type="Pfam" id="PF02810">
    <property type="entry name" value="SEC-C"/>
    <property type="match status" value="1"/>
</dbReference>
<reference evidence="1 2" key="1">
    <citation type="submission" date="2024-06" db="EMBL/GenBank/DDBJ databases">
        <title>Sorghum-associated microbial communities from plants grown in Nebraska, USA.</title>
        <authorList>
            <person name="Schachtman D."/>
        </authorList>
    </citation>
    <scope>NUCLEOTIDE SEQUENCE [LARGE SCALE GENOMIC DNA]</scope>
    <source>
        <strain evidence="1 2">2709</strain>
    </source>
</reference>
<dbReference type="PANTHER" id="PTHR33747">
    <property type="entry name" value="UPF0225 PROTEIN SCO1677"/>
    <property type="match status" value="1"/>
</dbReference>
<accession>A0ABV2Q972</accession>
<name>A0ABV2Q972_9BURK</name>
<evidence type="ECO:0000313" key="1">
    <source>
        <dbReference type="EMBL" id="MET4577574.1"/>
    </source>
</evidence>
<dbReference type="InterPro" id="IPR004027">
    <property type="entry name" value="SEC_C_motif"/>
</dbReference>
<dbReference type="EMBL" id="JBEPSH010000005">
    <property type="protein sequence ID" value="MET4577574.1"/>
    <property type="molecule type" value="Genomic_DNA"/>
</dbReference>
<organism evidence="1 2">
    <name type="scientific">Ottowia thiooxydans</name>
    <dbReference type="NCBI Taxonomy" id="219182"/>
    <lineage>
        <taxon>Bacteria</taxon>
        <taxon>Pseudomonadati</taxon>
        <taxon>Pseudomonadota</taxon>
        <taxon>Betaproteobacteria</taxon>
        <taxon>Burkholderiales</taxon>
        <taxon>Comamonadaceae</taxon>
        <taxon>Ottowia</taxon>
    </lineage>
</organism>
<dbReference type="Pfam" id="PF03695">
    <property type="entry name" value="UPF0149"/>
    <property type="match status" value="1"/>
</dbReference>
<keyword evidence="2" id="KW-1185">Reference proteome</keyword>
<evidence type="ECO:0008006" key="3">
    <source>
        <dbReference type="Google" id="ProtNLM"/>
    </source>
</evidence>
<dbReference type="InterPro" id="IPR011978">
    <property type="entry name" value="YgfB-like"/>
</dbReference>
<protein>
    <recommendedName>
        <fullName evidence="3">Zinc chelation protein SecC</fullName>
    </recommendedName>
</protein>